<evidence type="ECO:0000313" key="1">
    <source>
        <dbReference type="EMBL" id="MCI60091.1"/>
    </source>
</evidence>
<accession>A0A392TG51</accession>
<feature type="non-terminal residue" evidence="1">
    <location>
        <position position="79"/>
    </location>
</feature>
<organism evidence="1 2">
    <name type="scientific">Trifolium medium</name>
    <dbReference type="NCBI Taxonomy" id="97028"/>
    <lineage>
        <taxon>Eukaryota</taxon>
        <taxon>Viridiplantae</taxon>
        <taxon>Streptophyta</taxon>
        <taxon>Embryophyta</taxon>
        <taxon>Tracheophyta</taxon>
        <taxon>Spermatophyta</taxon>
        <taxon>Magnoliopsida</taxon>
        <taxon>eudicotyledons</taxon>
        <taxon>Gunneridae</taxon>
        <taxon>Pentapetalae</taxon>
        <taxon>rosids</taxon>
        <taxon>fabids</taxon>
        <taxon>Fabales</taxon>
        <taxon>Fabaceae</taxon>
        <taxon>Papilionoideae</taxon>
        <taxon>50 kb inversion clade</taxon>
        <taxon>NPAAA clade</taxon>
        <taxon>Hologalegina</taxon>
        <taxon>IRL clade</taxon>
        <taxon>Trifolieae</taxon>
        <taxon>Trifolium</taxon>
    </lineage>
</organism>
<dbReference type="GO" id="GO:0003964">
    <property type="term" value="F:RNA-directed DNA polymerase activity"/>
    <property type="evidence" value="ECO:0007669"/>
    <property type="project" value="UniProtKB-KW"/>
</dbReference>
<keyword evidence="1" id="KW-0695">RNA-directed DNA polymerase</keyword>
<comment type="caution">
    <text evidence="1">The sequence shown here is derived from an EMBL/GenBank/DDBJ whole genome shotgun (WGS) entry which is preliminary data.</text>
</comment>
<dbReference type="Proteomes" id="UP000265520">
    <property type="component" value="Unassembled WGS sequence"/>
</dbReference>
<protein>
    <submittedName>
        <fullName evidence="1">RNA-directed DNA polymerase (Reverse transcriptase)</fullName>
    </submittedName>
</protein>
<dbReference type="AlphaFoldDB" id="A0A392TG51"/>
<sequence length="79" mass="8687">MTVLPSHEEIKAAVFALNKDSAPGPDGFGAYFFHLYWDIVKTDVINAVLEFFTTSWILPGFNSNIIALLPKTPDASSID</sequence>
<keyword evidence="1" id="KW-0548">Nucleotidyltransferase</keyword>
<keyword evidence="1" id="KW-0808">Transferase</keyword>
<evidence type="ECO:0000313" key="2">
    <source>
        <dbReference type="Proteomes" id="UP000265520"/>
    </source>
</evidence>
<name>A0A392TG51_9FABA</name>
<keyword evidence="2" id="KW-1185">Reference proteome</keyword>
<proteinExistence type="predicted"/>
<dbReference type="EMBL" id="LXQA010575111">
    <property type="protein sequence ID" value="MCI60091.1"/>
    <property type="molecule type" value="Genomic_DNA"/>
</dbReference>
<reference evidence="1 2" key="1">
    <citation type="journal article" date="2018" name="Front. Plant Sci.">
        <title>Red Clover (Trifolium pratense) and Zigzag Clover (T. medium) - A Picture of Genomic Similarities and Differences.</title>
        <authorList>
            <person name="Dluhosova J."/>
            <person name="Istvanek J."/>
            <person name="Nedelnik J."/>
            <person name="Repkova J."/>
        </authorList>
    </citation>
    <scope>NUCLEOTIDE SEQUENCE [LARGE SCALE GENOMIC DNA]</scope>
    <source>
        <strain evidence="2">cv. 10/8</strain>
        <tissue evidence="1">Leaf</tissue>
    </source>
</reference>